<dbReference type="NCBIfam" id="TIGR00666">
    <property type="entry name" value="PBP4"/>
    <property type="match status" value="1"/>
</dbReference>
<dbReference type="Proteomes" id="UP000482155">
    <property type="component" value="Unassembled WGS sequence"/>
</dbReference>
<dbReference type="EC" id="3.4.16.4" evidence="4"/>
<gene>
    <name evidence="4" type="primary">dacB</name>
    <name evidence="4" type="ORF">G3574_05825</name>
</gene>
<dbReference type="PRINTS" id="PR00922">
    <property type="entry name" value="DADACBPTASE3"/>
</dbReference>
<proteinExistence type="inferred from homology"/>
<dbReference type="SUPFAM" id="SSF56601">
    <property type="entry name" value="beta-lactamase/transpeptidase-like"/>
    <property type="match status" value="1"/>
</dbReference>
<dbReference type="GO" id="GO:0000270">
    <property type="term" value="P:peptidoglycan metabolic process"/>
    <property type="evidence" value="ECO:0007669"/>
    <property type="project" value="TreeGrafter"/>
</dbReference>
<dbReference type="EMBL" id="JAAIVB010000013">
    <property type="protein sequence ID" value="NEX60588.1"/>
    <property type="molecule type" value="Genomic_DNA"/>
</dbReference>
<dbReference type="Gene3D" id="3.50.80.20">
    <property type="entry name" value="D-Ala-D-Ala carboxypeptidase C, peptidase S13"/>
    <property type="match status" value="1"/>
</dbReference>
<protein>
    <submittedName>
        <fullName evidence="4">D-alanyl-D-alanine carboxypeptidase/D-alanyl-D-alanine-endopeptidase</fullName>
        <ecNumber evidence="4">3.4.16.4</ecNumber>
    </submittedName>
</protein>
<dbReference type="Gene3D" id="3.40.710.10">
    <property type="entry name" value="DD-peptidase/beta-lactamase superfamily"/>
    <property type="match status" value="2"/>
</dbReference>
<dbReference type="AlphaFoldDB" id="A0A6B3SJ23"/>
<feature type="chain" id="PRO_5025560644" evidence="3">
    <location>
        <begin position="23"/>
        <end position="488"/>
    </location>
</feature>
<evidence type="ECO:0000256" key="2">
    <source>
        <dbReference type="ARBA" id="ARBA00022801"/>
    </source>
</evidence>
<dbReference type="InterPro" id="IPR000667">
    <property type="entry name" value="Peptidase_S13"/>
</dbReference>
<dbReference type="InterPro" id="IPR012338">
    <property type="entry name" value="Beta-lactam/transpept-like"/>
</dbReference>
<organism evidence="4 5">
    <name type="scientific">Noviherbaspirillum galbum</name>
    <dbReference type="NCBI Taxonomy" id="2709383"/>
    <lineage>
        <taxon>Bacteria</taxon>
        <taxon>Pseudomonadati</taxon>
        <taxon>Pseudomonadota</taxon>
        <taxon>Betaproteobacteria</taxon>
        <taxon>Burkholderiales</taxon>
        <taxon>Oxalobacteraceae</taxon>
        <taxon>Noviherbaspirillum</taxon>
    </lineage>
</organism>
<evidence type="ECO:0000256" key="3">
    <source>
        <dbReference type="SAM" id="SignalP"/>
    </source>
</evidence>
<sequence>MRILRRLQATLILFALSCALFAQNASELPESPTPSVLPVLPLLPVPIADAIQRSGLPPESVGLYVQELATGKVVAAFHEDAPFNPASTMKLVTSNAALELLGPTFTWKTQAFADGAQQGDVLRGDLVIRGSGDPKLVLESLWLFLRKLRARGIRDIQGNLLLDRSAFEEVPEDASAFDGDPLKPYNVGPDALLLNYKALALRLVPDEARHRVDVSIDPPLQHYGLQPPRLVKGECGDWKARLQPMLDGDGARFGGGYPLSCGEKAWYIHPWQMSHARYFELVFRRMWADMGGQLRGEVRPGAPSPQARLVTEWESAPLSEIIRDINKYSNNVMARQLLLTLAYKAYAMPANTARGAAAVRAWLTAKGIQAPELVIENGSGLSRVERIAPATLGRILAASFQAPTMPEFMSSMPLVGYDGTMRSRLKDQSVAGRAHVKTGMLNDVRAVAGYVLAASGKRYVVTCLVNHPEAGRAVEMQDLLLQWVYLNG</sequence>
<keyword evidence="5" id="KW-1185">Reference proteome</keyword>
<name>A0A6B3SJ23_9BURK</name>
<evidence type="ECO:0000313" key="5">
    <source>
        <dbReference type="Proteomes" id="UP000482155"/>
    </source>
</evidence>
<evidence type="ECO:0000256" key="1">
    <source>
        <dbReference type="ARBA" id="ARBA00006096"/>
    </source>
</evidence>
<keyword evidence="4" id="KW-0121">Carboxypeptidase</keyword>
<comment type="similarity">
    <text evidence="1">Belongs to the peptidase S13 family.</text>
</comment>
<dbReference type="GO" id="GO:0009002">
    <property type="term" value="F:serine-type D-Ala-D-Ala carboxypeptidase activity"/>
    <property type="evidence" value="ECO:0007669"/>
    <property type="project" value="UniProtKB-EC"/>
</dbReference>
<comment type="caution">
    <text evidence="4">The sequence shown here is derived from an EMBL/GenBank/DDBJ whole genome shotgun (WGS) entry which is preliminary data.</text>
</comment>
<accession>A0A6B3SJ23</accession>
<dbReference type="Pfam" id="PF02113">
    <property type="entry name" value="Peptidase_S13"/>
    <property type="match status" value="1"/>
</dbReference>
<dbReference type="GO" id="GO:0006508">
    <property type="term" value="P:proteolysis"/>
    <property type="evidence" value="ECO:0007669"/>
    <property type="project" value="InterPro"/>
</dbReference>
<keyword evidence="4" id="KW-0645">Protease</keyword>
<evidence type="ECO:0000313" key="4">
    <source>
        <dbReference type="EMBL" id="NEX60588.1"/>
    </source>
</evidence>
<dbReference type="PANTHER" id="PTHR30023">
    <property type="entry name" value="D-ALANYL-D-ALANINE CARBOXYPEPTIDASE"/>
    <property type="match status" value="1"/>
</dbReference>
<feature type="signal peptide" evidence="3">
    <location>
        <begin position="1"/>
        <end position="22"/>
    </location>
</feature>
<dbReference type="PROSITE" id="PS51257">
    <property type="entry name" value="PROKAR_LIPOPROTEIN"/>
    <property type="match status" value="1"/>
</dbReference>
<keyword evidence="2 4" id="KW-0378">Hydrolase</keyword>
<dbReference type="PANTHER" id="PTHR30023:SF0">
    <property type="entry name" value="PENICILLIN-SENSITIVE CARBOXYPEPTIDASE A"/>
    <property type="match status" value="1"/>
</dbReference>
<keyword evidence="3" id="KW-0732">Signal</keyword>
<reference evidence="4 5" key="1">
    <citation type="submission" date="2020-02" db="EMBL/GenBank/DDBJ databases">
        <authorList>
            <person name="Kim M.K."/>
        </authorList>
    </citation>
    <scope>NUCLEOTIDE SEQUENCE [LARGE SCALE GENOMIC DNA]</scope>
    <source>
        <strain evidence="4 5">17J57-3</strain>
    </source>
</reference>